<dbReference type="GO" id="GO:0005886">
    <property type="term" value="C:plasma membrane"/>
    <property type="evidence" value="ECO:0007669"/>
    <property type="project" value="UniProtKB-SubCell"/>
</dbReference>
<keyword evidence="13" id="KW-0325">Glycoprotein</keyword>
<dbReference type="PANTHER" id="PTHR37928">
    <property type="entry name" value="CFEM DOMAIN PROTEIN (AFU_ORTHOLOGUE AFUA_6G14090)"/>
    <property type="match status" value="1"/>
</dbReference>
<evidence type="ECO:0000256" key="16">
    <source>
        <dbReference type="SAM" id="SignalP"/>
    </source>
</evidence>
<feature type="signal peptide" evidence="16">
    <location>
        <begin position="1"/>
        <end position="20"/>
    </location>
</feature>
<keyword evidence="7" id="KW-0336">GPI-anchor</keyword>
<reference evidence="18 19" key="1">
    <citation type="submission" date="2016-03" db="EMBL/GenBank/DDBJ databases">
        <authorList>
            <person name="Ploux O."/>
        </authorList>
    </citation>
    <scope>NUCLEOTIDE SEQUENCE [LARGE SCALE GENOMIC DNA]</scope>
    <source>
        <strain evidence="18 19">UAMH 11012</strain>
    </source>
</reference>
<dbReference type="SMART" id="SM00747">
    <property type="entry name" value="CFEM"/>
    <property type="match status" value="1"/>
</dbReference>
<keyword evidence="10 15" id="KW-0408">Iron</keyword>
<organism evidence="18 19">
    <name type="scientific">Phialocephala subalpina</name>
    <dbReference type="NCBI Taxonomy" id="576137"/>
    <lineage>
        <taxon>Eukaryota</taxon>
        <taxon>Fungi</taxon>
        <taxon>Dikarya</taxon>
        <taxon>Ascomycota</taxon>
        <taxon>Pezizomycotina</taxon>
        <taxon>Leotiomycetes</taxon>
        <taxon>Helotiales</taxon>
        <taxon>Mollisiaceae</taxon>
        <taxon>Phialocephala</taxon>
        <taxon>Phialocephala fortinii species complex</taxon>
    </lineage>
</organism>
<dbReference type="GO" id="GO:0098552">
    <property type="term" value="C:side of membrane"/>
    <property type="evidence" value="ECO:0007669"/>
    <property type="project" value="UniProtKB-KW"/>
</dbReference>
<keyword evidence="5" id="KW-0964">Secreted</keyword>
<comment type="similarity">
    <text evidence="3">Belongs to the RBT5 family.</text>
</comment>
<keyword evidence="8 15" id="KW-0479">Metal-binding</keyword>
<dbReference type="InterPro" id="IPR051735">
    <property type="entry name" value="CFEM_domain"/>
</dbReference>
<keyword evidence="4" id="KW-1003">Cell membrane</keyword>
<evidence type="ECO:0000256" key="8">
    <source>
        <dbReference type="ARBA" id="ARBA00022723"/>
    </source>
</evidence>
<dbReference type="PROSITE" id="PS52012">
    <property type="entry name" value="CFEM"/>
    <property type="match status" value="1"/>
</dbReference>
<evidence type="ECO:0000256" key="3">
    <source>
        <dbReference type="ARBA" id="ARBA00010031"/>
    </source>
</evidence>
<gene>
    <name evidence="18" type="ORF">PAC_09700</name>
</gene>
<feature type="chain" id="PRO_5013335702" evidence="16">
    <location>
        <begin position="21"/>
        <end position="197"/>
    </location>
</feature>
<evidence type="ECO:0000256" key="12">
    <source>
        <dbReference type="ARBA" id="ARBA00023157"/>
    </source>
</evidence>
<evidence type="ECO:0000256" key="7">
    <source>
        <dbReference type="ARBA" id="ARBA00022622"/>
    </source>
</evidence>
<keyword evidence="6 15" id="KW-0349">Heme</keyword>
<name>A0A1L7X459_9HELO</name>
<keyword evidence="12 15" id="KW-1015">Disulfide bond</keyword>
<accession>A0A1L7X459</accession>
<sequence>MKFAAAALVLASAAYSQTIADEVAMLPSCSLTCLQNAITGAGCSTTDYSCQCGSAKSTITTSATPCILGACSTNDALNVQSITNEICTLVAAGGASSSGGSSSTSSAPASSTSAASSASSATSSAASSATSASSSVASSVSSASSRVSSASSRASSATSSAASTTSSTPAVQTTGAASRLEAAGAVVGAAVLAAFAL</sequence>
<feature type="domain" description="CFEM" evidence="17">
    <location>
        <begin position="1"/>
        <end position="114"/>
    </location>
</feature>
<comment type="caution">
    <text evidence="15">Lacks conserved residue(s) required for the propagation of feature annotation.</text>
</comment>
<proteinExistence type="inferred from homology"/>
<evidence type="ECO:0000313" key="18">
    <source>
        <dbReference type="EMBL" id="CZR59806.1"/>
    </source>
</evidence>
<evidence type="ECO:0000256" key="11">
    <source>
        <dbReference type="ARBA" id="ARBA00023136"/>
    </source>
</evidence>
<evidence type="ECO:0000256" key="6">
    <source>
        <dbReference type="ARBA" id="ARBA00022617"/>
    </source>
</evidence>
<dbReference type="Pfam" id="PF05730">
    <property type="entry name" value="CFEM"/>
    <property type="match status" value="1"/>
</dbReference>
<keyword evidence="9 16" id="KW-0732">Signal</keyword>
<evidence type="ECO:0000313" key="19">
    <source>
        <dbReference type="Proteomes" id="UP000184330"/>
    </source>
</evidence>
<evidence type="ECO:0000256" key="10">
    <source>
        <dbReference type="ARBA" id="ARBA00023004"/>
    </source>
</evidence>
<dbReference type="Proteomes" id="UP000184330">
    <property type="component" value="Unassembled WGS sequence"/>
</dbReference>
<dbReference type="OrthoDB" id="3767534at2759"/>
<comment type="subcellular location">
    <subcellularLocation>
        <location evidence="1">Cell membrane</location>
        <topology evidence="1">Lipid-anchor</topology>
        <topology evidence="1">GPI-anchor</topology>
    </subcellularLocation>
    <subcellularLocation>
        <location evidence="2">Secreted</location>
    </subcellularLocation>
</comment>
<evidence type="ECO:0000256" key="14">
    <source>
        <dbReference type="ARBA" id="ARBA00023288"/>
    </source>
</evidence>
<evidence type="ECO:0000256" key="2">
    <source>
        <dbReference type="ARBA" id="ARBA00004613"/>
    </source>
</evidence>
<feature type="binding site" description="axial binding residue" evidence="15">
    <location>
        <position position="47"/>
    </location>
    <ligand>
        <name>heme</name>
        <dbReference type="ChEBI" id="CHEBI:30413"/>
    </ligand>
    <ligandPart>
        <name>Fe</name>
        <dbReference type="ChEBI" id="CHEBI:18248"/>
    </ligandPart>
</feature>
<evidence type="ECO:0000256" key="4">
    <source>
        <dbReference type="ARBA" id="ARBA00022475"/>
    </source>
</evidence>
<dbReference type="AlphaFoldDB" id="A0A1L7X459"/>
<keyword evidence="19" id="KW-1185">Reference proteome</keyword>
<keyword evidence="11" id="KW-0472">Membrane</keyword>
<dbReference type="InterPro" id="IPR008427">
    <property type="entry name" value="Extracellular_membr_CFEM_dom"/>
</dbReference>
<feature type="disulfide bond" evidence="15">
    <location>
        <begin position="43"/>
        <end position="50"/>
    </location>
</feature>
<dbReference type="GO" id="GO:0046872">
    <property type="term" value="F:metal ion binding"/>
    <property type="evidence" value="ECO:0007669"/>
    <property type="project" value="UniProtKB-UniRule"/>
</dbReference>
<dbReference type="EMBL" id="FJOG01000014">
    <property type="protein sequence ID" value="CZR59806.1"/>
    <property type="molecule type" value="Genomic_DNA"/>
</dbReference>
<evidence type="ECO:0000256" key="1">
    <source>
        <dbReference type="ARBA" id="ARBA00004609"/>
    </source>
</evidence>
<evidence type="ECO:0000256" key="15">
    <source>
        <dbReference type="PROSITE-ProRule" id="PRU01356"/>
    </source>
</evidence>
<evidence type="ECO:0000256" key="9">
    <source>
        <dbReference type="ARBA" id="ARBA00022729"/>
    </source>
</evidence>
<evidence type="ECO:0000256" key="13">
    <source>
        <dbReference type="ARBA" id="ARBA00023180"/>
    </source>
</evidence>
<keyword evidence="14" id="KW-0449">Lipoprotein</keyword>
<evidence type="ECO:0000256" key="5">
    <source>
        <dbReference type="ARBA" id="ARBA00022525"/>
    </source>
</evidence>
<dbReference type="PANTHER" id="PTHR37928:SF2">
    <property type="entry name" value="GPI ANCHORED CFEM DOMAIN PROTEIN (AFU_ORTHOLOGUE AFUA_6G10580)"/>
    <property type="match status" value="1"/>
</dbReference>
<protein>
    <submittedName>
        <fullName evidence="18">Related to CCW14 Secretory Stress Response protein 1</fullName>
    </submittedName>
</protein>
<dbReference type="STRING" id="576137.A0A1L7X459"/>
<dbReference type="GO" id="GO:0005576">
    <property type="term" value="C:extracellular region"/>
    <property type="evidence" value="ECO:0007669"/>
    <property type="project" value="UniProtKB-SubCell"/>
</dbReference>
<evidence type="ECO:0000259" key="17">
    <source>
        <dbReference type="PROSITE" id="PS52012"/>
    </source>
</evidence>